<evidence type="ECO:0000256" key="1">
    <source>
        <dbReference type="SAM" id="MobiDB-lite"/>
    </source>
</evidence>
<dbReference type="EMBL" id="VVIW01000013">
    <property type="protein sequence ID" value="NHZ42589.1"/>
    <property type="molecule type" value="Genomic_DNA"/>
</dbReference>
<feature type="compositionally biased region" description="Low complexity" evidence="1">
    <location>
        <begin position="47"/>
        <end position="62"/>
    </location>
</feature>
<organism evidence="2 3">
    <name type="scientific">Massilia aquatica</name>
    <dbReference type="NCBI Taxonomy" id="2609000"/>
    <lineage>
        <taxon>Bacteria</taxon>
        <taxon>Pseudomonadati</taxon>
        <taxon>Pseudomonadota</taxon>
        <taxon>Betaproteobacteria</taxon>
        <taxon>Burkholderiales</taxon>
        <taxon>Oxalobacteraceae</taxon>
        <taxon>Telluria group</taxon>
        <taxon>Massilia</taxon>
    </lineage>
</organism>
<feature type="compositionally biased region" description="Basic and acidic residues" evidence="1">
    <location>
        <begin position="72"/>
        <end position="92"/>
    </location>
</feature>
<evidence type="ECO:0000313" key="2">
    <source>
        <dbReference type="EMBL" id="NHZ42589.1"/>
    </source>
</evidence>
<sequence length="349" mass="35271">MTKISAFIPAPDDKSAATRQADAANQRESWLRQMELAQLAGMGKAGGAQDRASAKAAAAPPATLRPMPQAERSVEREEERARDAAPEKRPDDAGQQGSDNARPAAERVPEASPQATSAAPAAAPAAAAAAAQQTAPAATAQNASVIAHGPAAHAPRGPAILSAPATTNAPPPDAPDSGMALTAAAAAGRGGALQLALESAAPALPAVAAREPVRLSATLAASTEEGDAQEATPAHQAADTDAELGDKPVWEKRLMHLTGKGKDVDVWIRDGELDPAQSMSLLYRLAGDMASAGLRLKGATVNGKALLRAGAALPASTRADFAQALDTDEPAAHESAAPITPTGNHHGNR</sequence>
<gene>
    <name evidence="2" type="ORF">F1609_20790</name>
</gene>
<accession>A0ABX0MGG6</accession>
<evidence type="ECO:0000313" key="3">
    <source>
        <dbReference type="Proteomes" id="UP000819052"/>
    </source>
</evidence>
<reference evidence="2 3" key="1">
    <citation type="submission" date="2019-09" db="EMBL/GenBank/DDBJ databases">
        <title>Taxonomy of Antarctic Massilia spp.: description of Massilia rubra sp. nov., Massilia aquatica sp. nov., Massilia mucilaginosa sp. nov., Massilia frigida sp. nov. isolated from streams, lakes and regoliths.</title>
        <authorList>
            <person name="Holochova P."/>
            <person name="Sedlacek I."/>
            <person name="Kralova S."/>
            <person name="Maslanova I."/>
            <person name="Busse H.-J."/>
            <person name="Stankova E."/>
            <person name="Vrbovska V."/>
            <person name="Kovarovic V."/>
            <person name="Bartak M."/>
            <person name="Svec P."/>
            <person name="Pantucek R."/>
        </authorList>
    </citation>
    <scope>NUCLEOTIDE SEQUENCE [LARGE SCALE GENOMIC DNA]</scope>
    <source>
        <strain evidence="2 3">CCM 8693</strain>
    </source>
</reference>
<comment type="caution">
    <text evidence="2">The sequence shown here is derived from an EMBL/GenBank/DDBJ whole genome shotgun (WGS) entry which is preliminary data.</text>
</comment>
<protein>
    <recommendedName>
        <fullName evidence="4">Meckel syndrome type 1 protein</fullName>
    </recommendedName>
</protein>
<feature type="region of interest" description="Disordered" evidence="1">
    <location>
        <begin position="328"/>
        <end position="349"/>
    </location>
</feature>
<feature type="compositionally biased region" description="Low complexity" evidence="1">
    <location>
        <begin position="111"/>
        <end position="168"/>
    </location>
</feature>
<feature type="region of interest" description="Disordered" evidence="1">
    <location>
        <begin position="221"/>
        <end position="241"/>
    </location>
</feature>
<dbReference type="Proteomes" id="UP000819052">
    <property type="component" value="Unassembled WGS sequence"/>
</dbReference>
<dbReference type="RefSeq" id="WP_167078583.1">
    <property type="nucleotide sequence ID" value="NZ_VVIW01000013.1"/>
</dbReference>
<evidence type="ECO:0008006" key="4">
    <source>
        <dbReference type="Google" id="ProtNLM"/>
    </source>
</evidence>
<feature type="region of interest" description="Disordered" evidence="1">
    <location>
        <begin position="41"/>
        <end position="175"/>
    </location>
</feature>
<feature type="region of interest" description="Disordered" evidence="1">
    <location>
        <begin position="1"/>
        <end position="27"/>
    </location>
</feature>
<keyword evidence="3" id="KW-1185">Reference proteome</keyword>
<proteinExistence type="predicted"/>
<name>A0ABX0MGG6_9BURK</name>